<dbReference type="InterPro" id="IPR015943">
    <property type="entry name" value="WD40/YVTN_repeat-like_dom_sf"/>
</dbReference>
<dbReference type="Proteomes" id="UP000245535">
    <property type="component" value="Unassembled WGS sequence"/>
</dbReference>
<dbReference type="NCBIfam" id="NF038117">
    <property type="entry name" value="choice_anch_I"/>
    <property type="match status" value="1"/>
</dbReference>
<dbReference type="PANTHER" id="PTHR46928:SF1">
    <property type="entry name" value="MESENCHYME-SPECIFIC CELL SURFACE GLYCOPROTEIN"/>
    <property type="match status" value="1"/>
</dbReference>
<dbReference type="Pfam" id="PF22494">
    <property type="entry name" value="choice_anch_I"/>
    <property type="match status" value="1"/>
</dbReference>
<organism evidence="2 3">
    <name type="scientific">Sediminitomix flava</name>
    <dbReference type="NCBI Taxonomy" id="379075"/>
    <lineage>
        <taxon>Bacteria</taxon>
        <taxon>Pseudomonadati</taxon>
        <taxon>Bacteroidota</taxon>
        <taxon>Cytophagia</taxon>
        <taxon>Cytophagales</taxon>
        <taxon>Flammeovirgaceae</taxon>
        <taxon>Sediminitomix</taxon>
    </lineage>
</organism>
<keyword evidence="3" id="KW-1185">Reference proteome</keyword>
<dbReference type="SUPFAM" id="SSF51004">
    <property type="entry name" value="C-terminal (heme d1) domain of cytochrome cd1-nitrite reductase"/>
    <property type="match status" value="1"/>
</dbReference>
<dbReference type="OrthoDB" id="9803927at2"/>
<dbReference type="EMBL" id="QGDO01000006">
    <property type="protein sequence ID" value="PWJ39147.1"/>
    <property type="molecule type" value="Genomic_DNA"/>
</dbReference>
<gene>
    <name evidence="2" type="ORF">BC781_10648</name>
</gene>
<dbReference type="RefSeq" id="WP_109620917.1">
    <property type="nucleotide sequence ID" value="NZ_QGDO01000006.1"/>
</dbReference>
<dbReference type="InterPro" id="IPR055188">
    <property type="entry name" value="Choice_anch_I"/>
</dbReference>
<dbReference type="AlphaFoldDB" id="A0A315Z5M2"/>
<dbReference type="Gene3D" id="2.130.10.10">
    <property type="entry name" value="YVTN repeat-like/Quinoprotein amine dehydrogenase"/>
    <property type="match status" value="1"/>
</dbReference>
<evidence type="ECO:0000259" key="1">
    <source>
        <dbReference type="Pfam" id="PF22494"/>
    </source>
</evidence>
<evidence type="ECO:0000313" key="2">
    <source>
        <dbReference type="EMBL" id="PWJ39147.1"/>
    </source>
</evidence>
<feature type="domain" description="Choice-of-anchor I" evidence="1">
    <location>
        <begin position="51"/>
        <end position="519"/>
    </location>
</feature>
<proteinExistence type="predicted"/>
<reference evidence="2 3" key="1">
    <citation type="submission" date="2018-03" db="EMBL/GenBank/DDBJ databases">
        <title>Genomic Encyclopedia of Archaeal and Bacterial Type Strains, Phase II (KMG-II): from individual species to whole genera.</title>
        <authorList>
            <person name="Goeker M."/>
        </authorList>
    </citation>
    <scope>NUCLEOTIDE SEQUENCE [LARGE SCALE GENOMIC DNA]</scope>
    <source>
        <strain evidence="2 3">DSM 28229</strain>
    </source>
</reference>
<dbReference type="InterPro" id="IPR052956">
    <property type="entry name" value="Mesenchyme-surface_protein"/>
</dbReference>
<evidence type="ECO:0000313" key="3">
    <source>
        <dbReference type="Proteomes" id="UP000245535"/>
    </source>
</evidence>
<name>A0A315Z5M2_SEDFL</name>
<dbReference type="PROSITE" id="PS51257">
    <property type="entry name" value="PROKAR_LIPOPROTEIN"/>
    <property type="match status" value="1"/>
</dbReference>
<comment type="caution">
    <text evidence="2">The sequence shown here is derived from an EMBL/GenBank/DDBJ whole genome shotgun (WGS) entry which is preliminary data.</text>
</comment>
<protein>
    <recommendedName>
        <fullName evidence="1">Choice-of-anchor I domain-containing protein</fullName>
    </recommendedName>
</protein>
<dbReference type="InterPro" id="IPR011048">
    <property type="entry name" value="Haem_d1_sf"/>
</dbReference>
<sequence>MKQFFQTVGLLALLATQACTSDDDNTGGFEIPNEEPSSFTQVSKIELEGGEGAAEIAAFDAKTNQLFVVNNAGDSRIDVVDFSDPTNMSIVSSIDITSFGGGVNSVAVGGDYLAAAIEADESTDNGKVVVWNTSDLSKVAEVETGALPDMVTFSPDAKYILAANEGEPSDDYSVDPKGGITIIEVGTFYETQLNFTSFNNEESSLEAAGFRVAGLDASLDADVEPEYISVSSDSKTAYIALQENNGLAIVDIASKSITDLVALGTKDYNALGLQVDPSDKDNKIELRDVPANIYGVYQPDAIATFNVNGAEYIISANEGDGREYFYDADEATCDANGGDFDEEDGCLSFTDESRLKKLDLDPVAFPNADEILLEENFGRWKVMTTEGDLNQDGLYEKVYTYGARSFSIWDANGQLVFDSGDDLDRRAIAAGVYEDGRSDDKSVEPEGVVVGSVNNRMIAFVGLERVDAVAVYDVTTPSSPVYLSMLSVGDAPEGMLFINAEDSPTGESILVVTCEDDGTVYAFSPKLIEG</sequence>
<dbReference type="SUPFAM" id="SSF50969">
    <property type="entry name" value="YVTN repeat-like/Quinoprotein amine dehydrogenase"/>
    <property type="match status" value="1"/>
</dbReference>
<dbReference type="InterPro" id="IPR011044">
    <property type="entry name" value="Quino_amine_DH_bsu"/>
</dbReference>
<dbReference type="PANTHER" id="PTHR46928">
    <property type="entry name" value="MESENCHYME-SPECIFIC CELL SURFACE GLYCOPROTEIN"/>
    <property type="match status" value="1"/>
</dbReference>
<accession>A0A315Z5M2</accession>